<dbReference type="Proteomes" id="UP000552644">
    <property type="component" value="Unassembled WGS sequence"/>
</dbReference>
<evidence type="ECO:0000256" key="1">
    <source>
        <dbReference type="SAM" id="MobiDB-lite"/>
    </source>
</evidence>
<dbReference type="RefSeq" id="WP_184717184.1">
    <property type="nucleotide sequence ID" value="NZ_JACHJP010000004.1"/>
</dbReference>
<reference evidence="2 3" key="1">
    <citation type="submission" date="2020-08" db="EMBL/GenBank/DDBJ databases">
        <title>Genomic Encyclopedia of Type Strains, Phase III (KMG-III): the genomes of soil and plant-associated and newly described type strains.</title>
        <authorList>
            <person name="Whitman W."/>
        </authorList>
    </citation>
    <scope>NUCLEOTIDE SEQUENCE [LARGE SCALE GENOMIC DNA]</scope>
    <source>
        <strain evidence="2 3">CECT 8840</strain>
    </source>
</reference>
<proteinExistence type="predicted"/>
<comment type="caution">
    <text evidence="2">The sequence shown here is derived from an EMBL/GenBank/DDBJ whole genome shotgun (WGS) entry which is preliminary data.</text>
</comment>
<organism evidence="2 3">
    <name type="scientific">Streptosporangium saharense</name>
    <dbReference type="NCBI Taxonomy" id="1706840"/>
    <lineage>
        <taxon>Bacteria</taxon>
        <taxon>Bacillati</taxon>
        <taxon>Actinomycetota</taxon>
        <taxon>Actinomycetes</taxon>
        <taxon>Streptosporangiales</taxon>
        <taxon>Streptosporangiaceae</taxon>
        <taxon>Streptosporangium</taxon>
    </lineage>
</organism>
<name>A0A7W7VNS6_9ACTN</name>
<dbReference type="EMBL" id="JACHJP010000004">
    <property type="protein sequence ID" value="MBB4917157.1"/>
    <property type="molecule type" value="Genomic_DNA"/>
</dbReference>
<feature type="region of interest" description="Disordered" evidence="1">
    <location>
        <begin position="81"/>
        <end position="100"/>
    </location>
</feature>
<evidence type="ECO:0000313" key="3">
    <source>
        <dbReference type="Proteomes" id="UP000552644"/>
    </source>
</evidence>
<protein>
    <recommendedName>
        <fullName evidence="4">WXG100 family type VII secretion target</fullName>
    </recommendedName>
</protein>
<evidence type="ECO:0000313" key="2">
    <source>
        <dbReference type="EMBL" id="MBB4917157.1"/>
    </source>
</evidence>
<gene>
    <name evidence="2" type="ORF">FHS44_004265</name>
</gene>
<accession>A0A7W7VNS6</accession>
<keyword evidence="3" id="KW-1185">Reference proteome</keyword>
<dbReference type="AlphaFoldDB" id="A0A7W7VNS6"/>
<sequence>MIGAVPNPFYDALVETLRMVEPLVREIESGVEAPFQAFHSGKVWTGPAAKRFDEQLVGNRERLRGSADRILADLRQTLASTPRQVSEEEATAIRKKYGLP</sequence>
<evidence type="ECO:0008006" key="4">
    <source>
        <dbReference type="Google" id="ProtNLM"/>
    </source>
</evidence>